<feature type="coiled-coil region" evidence="1">
    <location>
        <begin position="22"/>
        <end position="56"/>
    </location>
</feature>
<name>H1D239_9FIRM</name>
<dbReference type="PATRIC" id="fig|742743.3.peg.1704"/>
<evidence type="ECO:0000313" key="3">
    <source>
        <dbReference type="Proteomes" id="UP000003277"/>
    </source>
</evidence>
<evidence type="ECO:0000256" key="1">
    <source>
        <dbReference type="SAM" id="Coils"/>
    </source>
</evidence>
<dbReference type="Proteomes" id="UP000003277">
    <property type="component" value="Unassembled WGS sequence"/>
</dbReference>
<dbReference type="EMBL" id="ADLT01000053">
    <property type="protein sequence ID" value="EHO62387.1"/>
    <property type="molecule type" value="Genomic_DNA"/>
</dbReference>
<comment type="caution">
    <text evidence="2">The sequence shown here is derived from an EMBL/GenBank/DDBJ whole genome shotgun (WGS) entry which is preliminary data.</text>
</comment>
<organism evidence="2 3">
    <name type="scientific">Dialister succinatiphilus YIT 11850</name>
    <dbReference type="NCBI Taxonomy" id="742743"/>
    <lineage>
        <taxon>Bacteria</taxon>
        <taxon>Bacillati</taxon>
        <taxon>Bacillota</taxon>
        <taxon>Negativicutes</taxon>
        <taxon>Veillonellales</taxon>
        <taxon>Veillonellaceae</taxon>
        <taxon>Dialister</taxon>
    </lineage>
</organism>
<sequence>MPIPFILGGIAVAAGLVGAKKAKDASDKNARAKRINRRADEKFENAKKALLAARDEAGRALENLGQAKVDILHGSVTRFVDTFGKIHHVELTGSAGMDELAEFTVNEDALKEMGELGSLASKMVSGTVEGLAAGGLMAFGAYSAAGLLGTAGTGAAIAGLSGAAATNATLALLGGGTLAAGGLGIAGGTAVLGGLVAGPAIAVMGFMMDAKADKNLDIAKSKRAKAEKAEAEMKLAGDACRAIGKRANMFRHLISEIDPIFKSLIGKMEAVVKEEGTDYRDYGEEEKKTIAMALATAGAVKAVLDTPILTKEGAVTEESLTAYKKVEAFLPKVEG</sequence>
<dbReference type="OrthoDB" id="3231145at2"/>
<keyword evidence="1" id="KW-0175">Coiled coil</keyword>
<accession>H1D239</accession>
<protein>
    <submittedName>
        <fullName evidence="2">Uncharacterized protein</fullName>
    </submittedName>
</protein>
<proteinExistence type="predicted"/>
<keyword evidence="3" id="KW-1185">Reference proteome</keyword>
<reference evidence="2 3" key="1">
    <citation type="submission" date="2011-11" db="EMBL/GenBank/DDBJ databases">
        <title>The Genome Sequence of Dialister succinatiphilus YIT 11850.</title>
        <authorList>
            <consortium name="The Broad Institute Genome Sequencing Platform"/>
            <person name="Earl A."/>
            <person name="Ward D."/>
            <person name="Feldgarden M."/>
            <person name="Gevers D."/>
            <person name="Morotomi M."/>
            <person name="Young S.K."/>
            <person name="Zeng Q."/>
            <person name="Gargeya S."/>
            <person name="Fitzgerald M."/>
            <person name="Haas B."/>
            <person name="Abouelleil A."/>
            <person name="Alvarado L."/>
            <person name="Arachchi H.M."/>
            <person name="Berlin A."/>
            <person name="Brown A."/>
            <person name="Chapman S.B."/>
            <person name="Dunbar C."/>
            <person name="Gearin G."/>
            <person name="Goldberg J."/>
            <person name="Griggs A."/>
            <person name="Gujja S."/>
            <person name="Heiman D."/>
            <person name="Howarth C."/>
            <person name="Lui A."/>
            <person name="MacDonald P.J.P."/>
            <person name="Montmayeur A."/>
            <person name="Murphy C."/>
            <person name="Neiman D."/>
            <person name="Pearson M."/>
            <person name="Priest M."/>
            <person name="Roberts A."/>
            <person name="Saif S."/>
            <person name="Shea T."/>
            <person name="Sisk P."/>
            <person name="Stolte C."/>
            <person name="Sykes S."/>
            <person name="Wortman J."/>
            <person name="Nusbaum C."/>
            <person name="Birren B."/>
        </authorList>
    </citation>
    <scope>NUCLEOTIDE SEQUENCE [LARGE SCALE GENOMIC DNA]</scope>
    <source>
        <strain evidence="2 3">YIT 11850</strain>
    </source>
</reference>
<dbReference type="eggNOG" id="COG0727">
    <property type="taxonomic scope" value="Bacteria"/>
</dbReference>
<dbReference type="STRING" id="742743.HMPREF9453_01677"/>
<dbReference type="RefSeq" id="WP_008860171.1">
    <property type="nucleotide sequence ID" value="NZ_JH591188.1"/>
</dbReference>
<gene>
    <name evidence="2" type="ORF">HMPREF9453_01677</name>
</gene>
<dbReference type="AlphaFoldDB" id="H1D239"/>
<dbReference type="HOGENOM" id="CLU_053685_0_0_9"/>
<evidence type="ECO:0000313" key="2">
    <source>
        <dbReference type="EMBL" id="EHO62387.1"/>
    </source>
</evidence>